<protein>
    <recommendedName>
        <fullName evidence="2">DUF4136 domain-containing protein</fullName>
    </recommendedName>
</protein>
<dbReference type="AlphaFoldDB" id="A0A3B1A2Y9"/>
<proteinExistence type="predicted"/>
<reference evidence="1" key="1">
    <citation type="submission" date="2018-06" db="EMBL/GenBank/DDBJ databases">
        <authorList>
            <person name="Zhirakovskaya E."/>
        </authorList>
    </citation>
    <scope>NUCLEOTIDE SEQUENCE</scope>
</reference>
<accession>A0A3B1A2Y9</accession>
<dbReference type="PROSITE" id="PS51257">
    <property type="entry name" value="PROKAR_LIPOPROTEIN"/>
    <property type="match status" value="1"/>
</dbReference>
<gene>
    <name evidence="1" type="ORF">MNBD_GAMMA18-142</name>
</gene>
<organism evidence="1">
    <name type="scientific">hydrothermal vent metagenome</name>
    <dbReference type="NCBI Taxonomy" id="652676"/>
    <lineage>
        <taxon>unclassified sequences</taxon>
        <taxon>metagenomes</taxon>
        <taxon>ecological metagenomes</taxon>
    </lineage>
</organism>
<name>A0A3B1A2Y9_9ZZZZ</name>
<evidence type="ECO:0000313" key="1">
    <source>
        <dbReference type="EMBL" id="VAW87256.1"/>
    </source>
</evidence>
<dbReference type="EMBL" id="UOFP01000176">
    <property type="protein sequence ID" value="VAW87256.1"/>
    <property type="molecule type" value="Genomic_DNA"/>
</dbReference>
<evidence type="ECO:0008006" key="2">
    <source>
        <dbReference type="Google" id="ProtNLM"/>
    </source>
</evidence>
<sequence length="241" mass="26783">MQIFRLVSLVLLVVVGLTACGTQSVKIAVDSIVGQKDIPAKHYTWLSGMRGTSRNDLHFREFSRYFQTVLQDHGYHENTGKDAPIAIYFSYGVSPGRTTQYTTTTPIYEWEGGDTIVYTETKKDKEGKMTSTVTSTVTTPARQRLVGMSVGTSRYTVFTRFVTLEAKRYQAGGKPKDMQTLWKSKITSTGPSSDLRALMPIMAAAAAPYIGVDTGETKVVKMKKDDPRVAEFKQRVRGKAE</sequence>